<evidence type="ECO:0000256" key="1">
    <source>
        <dbReference type="ARBA" id="ARBA00022679"/>
    </source>
</evidence>
<evidence type="ECO:0000256" key="3">
    <source>
        <dbReference type="PIRSR" id="PIRSR603542-2"/>
    </source>
</evidence>
<dbReference type="KEGG" id="cpsk:Q0N40_06010"/>
<sequence>MGSYHLLLVPLGDDHAPIPPRKLGPGGRAVIPMGFFPDGCAWSELLVSEPTQPSRNAQWPPISSRNWHNLHPQERAYVSDAVPLRRAQFADARACARNALTDLTGHDHADTVIGKGERGMPLFPRGVGGSLTHTTGFRAAVVARTDTLKSVGVDAEVAKPLLDGVSDAVLTPRDLQHIDALHQHGQHHVRHHEGDLQLFPAEKILETVVFSAKEALYKSWFPLARVFLDFSQADIELHRDGTLTAFVHHDVASGVVPRTIPGRWMVGSGYVVTSTWITSIA</sequence>
<dbReference type="InterPro" id="IPR041354">
    <property type="entry name" value="4PPT_N"/>
</dbReference>
<dbReference type="SUPFAM" id="SSF56214">
    <property type="entry name" value="4'-phosphopantetheinyl transferase"/>
    <property type="match status" value="1"/>
</dbReference>
<feature type="binding site" evidence="3">
    <location>
        <position position="155"/>
    </location>
    <ligand>
        <name>Mg(2+)</name>
        <dbReference type="ChEBI" id="CHEBI:18420"/>
    </ligand>
</feature>
<dbReference type="EMBL" id="CP137757">
    <property type="protein sequence ID" value="WPF24124.1"/>
    <property type="molecule type" value="Genomic_DNA"/>
</dbReference>
<dbReference type="Pfam" id="PF01648">
    <property type="entry name" value="ACPS"/>
    <property type="match status" value="1"/>
</dbReference>
<dbReference type="InterPro" id="IPR008278">
    <property type="entry name" value="4-PPantetheinyl_Trfase_dom"/>
</dbReference>
<dbReference type="PANTHER" id="PTHR38096:SF1">
    <property type="entry name" value="ENTEROBACTIN SYNTHASE COMPONENT D"/>
    <property type="match status" value="1"/>
</dbReference>
<protein>
    <submittedName>
        <fullName evidence="6">4'-phosphopantetheinyl transferase superfamily protein</fullName>
    </submittedName>
</protein>
<dbReference type="InterPro" id="IPR037143">
    <property type="entry name" value="4-PPantetheinyl_Trfase_dom_sf"/>
</dbReference>
<feature type="binding site" evidence="2">
    <location>
        <position position="218"/>
    </location>
    <ligand>
        <name>CoA</name>
        <dbReference type="ChEBI" id="CHEBI:57287"/>
    </ligand>
</feature>
<feature type="binding site" evidence="2">
    <location>
        <begin position="132"/>
        <end position="133"/>
    </location>
    <ligand>
        <name>CoA</name>
        <dbReference type="ChEBI" id="CHEBI:57287"/>
    </ligand>
</feature>
<dbReference type="GO" id="GO:0008897">
    <property type="term" value="F:holo-[acyl-carrier-protein] synthase activity"/>
    <property type="evidence" value="ECO:0007669"/>
    <property type="project" value="InterPro"/>
</dbReference>
<evidence type="ECO:0000313" key="6">
    <source>
        <dbReference type="EMBL" id="WPF24124.1"/>
    </source>
</evidence>
<dbReference type="InterPro" id="IPR003542">
    <property type="entry name" value="Enbac_synth_compD-like"/>
</dbReference>
<keyword evidence="3" id="KW-0460">Magnesium</keyword>
<reference evidence="6 7" key="1">
    <citation type="submission" date="2023-10" db="EMBL/GenBank/DDBJ databases">
        <title>complete genome sequence of Corynebacterium pseudokroppenstedtii P15-C1.</title>
        <authorList>
            <person name="Bruggemann H."/>
            <person name="Poehlein A."/>
        </authorList>
    </citation>
    <scope>NUCLEOTIDE SEQUENCE [LARGE SCALE GENOMIC DNA]</scope>
    <source>
        <strain evidence="6 7">P15_C1</strain>
    </source>
</reference>
<dbReference type="GO" id="GO:0009366">
    <property type="term" value="C:enterobactin synthetase complex"/>
    <property type="evidence" value="ECO:0007669"/>
    <property type="project" value="InterPro"/>
</dbReference>
<feature type="binding site" evidence="2">
    <location>
        <position position="214"/>
    </location>
    <ligand>
        <name>CoA</name>
        <dbReference type="ChEBI" id="CHEBI:57287"/>
    </ligand>
</feature>
<dbReference type="Pfam" id="PF17837">
    <property type="entry name" value="4PPT_N"/>
    <property type="match status" value="1"/>
</dbReference>
<dbReference type="AlphaFoldDB" id="A0AAU0PXT0"/>
<feature type="binding site" evidence="2">
    <location>
        <position position="93"/>
    </location>
    <ligand>
        <name>CoA</name>
        <dbReference type="ChEBI" id="CHEBI:57287"/>
    </ligand>
</feature>
<keyword evidence="3" id="KW-0479">Metal-binding</keyword>
<feature type="binding site" evidence="2">
    <location>
        <position position="228"/>
    </location>
    <ligand>
        <name>CoA</name>
        <dbReference type="ChEBI" id="CHEBI:57287"/>
    </ligand>
</feature>
<dbReference type="Gene3D" id="3.90.470.20">
    <property type="entry name" value="4'-phosphopantetheinyl transferase domain"/>
    <property type="match status" value="1"/>
</dbReference>
<evidence type="ECO:0000313" key="7">
    <source>
        <dbReference type="Proteomes" id="UP001174314"/>
    </source>
</evidence>
<evidence type="ECO:0000259" key="4">
    <source>
        <dbReference type="Pfam" id="PF01648"/>
    </source>
</evidence>
<dbReference type="PANTHER" id="PTHR38096">
    <property type="entry name" value="ENTEROBACTIN SYNTHASE COMPONENT D"/>
    <property type="match status" value="1"/>
</dbReference>
<feature type="domain" description="4'-phosphopantetheinyl transferase N-terminal" evidence="5">
    <location>
        <begin position="73"/>
        <end position="143"/>
    </location>
</feature>
<feature type="binding site" evidence="2">
    <location>
        <position position="154"/>
    </location>
    <ligand>
        <name>CoA</name>
        <dbReference type="ChEBI" id="CHEBI:57287"/>
    </ligand>
</feature>
<proteinExistence type="predicted"/>
<accession>A0AAU0PXT0</accession>
<evidence type="ECO:0000256" key="2">
    <source>
        <dbReference type="PIRSR" id="PIRSR603542-1"/>
    </source>
</evidence>
<dbReference type="RefSeq" id="WP_236881797.1">
    <property type="nucleotide sequence ID" value="NZ_CP137757.1"/>
</dbReference>
<dbReference type="GO" id="GO:0009239">
    <property type="term" value="P:enterobactin biosynthetic process"/>
    <property type="evidence" value="ECO:0007669"/>
    <property type="project" value="InterPro"/>
</dbReference>
<name>A0AAU0PXT0_9CORY</name>
<gene>
    <name evidence="6" type="ORF">Q0N40_06010</name>
</gene>
<feature type="binding site" evidence="3">
    <location>
        <position position="156"/>
    </location>
    <ligand>
        <name>Mg(2+)</name>
        <dbReference type="ChEBI" id="CHEBI:18420"/>
    </ligand>
</feature>
<keyword evidence="7" id="KW-1185">Reference proteome</keyword>
<keyword evidence="1 6" id="KW-0808">Transferase</keyword>
<dbReference type="Proteomes" id="UP001174314">
    <property type="component" value="Chromosome"/>
</dbReference>
<feature type="domain" description="4'-phosphopantetheinyl transferase" evidence="4">
    <location>
        <begin position="150"/>
        <end position="251"/>
    </location>
</feature>
<dbReference type="GO" id="GO:0005886">
    <property type="term" value="C:plasma membrane"/>
    <property type="evidence" value="ECO:0007669"/>
    <property type="project" value="TreeGrafter"/>
</dbReference>
<dbReference type="GO" id="GO:0000287">
    <property type="term" value="F:magnesium ion binding"/>
    <property type="evidence" value="ECO:0007669"/>
    <property type="project" value="InterPro"/>
</dbReference>
<feature type="binding site" evidence="2">
    <location>
        <position position="85"/>
    </location>
    <ligand>
        <name>CoA</name>
        <dbReference type="ChEBI" id="CHEBI:57287"/>
    </ligand>
</feature>
<organism evidence="6 7">
    <name type="scientific">Corynebacterium pseudokroppenstedtii</name>
    <dbReference type="NCBI Taxonomy" id="2804917"/>
    <lineage>
        <taxon>Bacteria</taxon>
        <taxon>Bacillati</taxon>
        <taxon>Actinomycetota</taxon>
        <taxon>Actinomycetes</taxon>
        <taxon>Mycobacteriales</taxon>
        <taxon>Corynebacteriaceae</taxon>
        <taxon>Corynebacterium</taxon>
    </lineage>
</organism>
<feature type="binding site" evidence="3">
    <location>
        <position position="154"/>
    </location>
    <ligand>
        <name>Mg(2+)</name>
        <dbReference type="ChEBI" id="CHEBI:18420"/>
    </ligand>
</feature>
<evidence type="ECO:0000259" key="5">
    <source>
        <dbReference type="Pfam" id="PF17837"/>
    </source>
</evidence>
<comment type="cofactor">
    <cofactor evidence="3">
        <name>Mg(2+)</name>
        <dbReference type="ChEBI" id="CHEBI:18420"/>
    </cofactor>
</comment>